<dbReference type="STRING" id="33114.A0A2G2WX55"/>
<feature type="compositionally biased region" description="Basic residues" evidence="4">
    <location>
        <begin position="157"/>
        <end position="170"/>
    </location>
</feature>
<gene>
    <name evidence="6" type="ORF">CQW23_09552</name>
</gene>
<evidence type="ECO:0000256" key="4">
    <source>
        <dbReference type="SAM" id="MobiDB-lite"/>
    </source>
</evidence>
<keyword evidence="3" id="KW-0539">Nucleus</keyword>
<reference evidence="6 7" key="1">
    <citation type="journal article" date="2017" name="Genome Biol.">
        <title>New reference genome sequences of hot pepper reveal the massive evolution of plant disease-resistance genes by retroduplication.</title>
        <authorList>
            <person name="Kim S."/>
            <person name="Park J."/>
            <person name="Yeom S.I."/>
            <person name="Kim Y.M."/>
            <person name="Seo E."/>
            <person name="Kim K.T."/>
            <person name="Kim M.S."/>
            <person name="Lee J.M."/>
            <person name="Cheong K."/>
            <person name="Shin H.S."/>
            <person name="Kim S.B."/>
            <person name="Han K."/>
            <person name="Lee J."/>
            <person name="Park M."/>
            <person name="Lee H.A."/>
            <person name="Lee H.Y."/>
            <person name="Lee Y."/>
            <person name="Oh S."/>
            <person name="Lee J.H."/>
            <person name="Choi E."/>
            <person name="Choi E."/>
            <person name="Lee S.E."/>
            <person name="Jeon J."/>
            <person name="Kim H."/>
            <person name="Choi G."/>
            <person name="Song H."/>
            <person name="Lee J."/>
            <person name="Lee S.C."/>
            <person name="Kwon J.K."/>
            <person name="Lee H.Y."/>
            <person name="Koo N."/>
            <person name="Hong Y."/>
            <person name="Kim R.W."/>
            <person name="Kang W.H."/>
            <person name="Huh J.H."/>
            <person name="Kang B.C."/>
            <person name="Yang T.J."/>
            <person name="Lee Y.H."/>
            <person name="Bennetzen J.L."/>
            <person name="Choi D."/>
        </authorList>
    </citation>
    <scope>NUCLEOTIDE SEQUENCE [LARGE SCALE GENOMIC DNA]</scope>
    <source>
        <strain evidence="7">cv. PBC81</strain>
    </source>
</reference>
<sequence>MDKLREAILKMANSEPNVPLSQTKNAILQQHLNRFFDCLHIAPDHPPYSWMIEKALQELNEKGGSTEDSISTFIKKEHDSLPWAHMTMLKHHLQKMTEKGEIIMIDGGRFVLPGDNKTLNRKRRRRRKYLKRKRRGNSEIKQKKPLHREKEEEKQVHLKQPKNQRCRRLPKYKEDGAKIDAGTISALATKEEVLCLEDHQDEVHLKQRKDRRCGRALKGKEAGADPDTILLKDLGSSKKLTKKQNDRGLGRRRNTH</sequence>
<keyword evidence="2" id="KW-0238">DNA-binding</keyword>
<dbReference type="InterPro" id="IPR036388">
    <property type="entry name" value="WH-like_DNA-bd_sf"/>
</dbReference>
<feature type="region of interest" description="Disordered" evidence="4">
    <location>
        <begin position="227"/>
        <end position="256"/>
    </location>
</feature>
<feature type="compositionally biased region" description="Basic and acidic residues" evidence="4">
    <location>
        <begin position="136"/>
        <end position="156"/>
    </location>
</feature>
<dbReference type="InterPro" id="IPR005818">
    <property type="entry name" value="Histone_H1/H5_H15"/>
</dbReference>
<dbReference type="Proteomes" id="UP000224567">
    <property type="component" value="Unassembled WGS sequence"/>
</dbReference>
<dbReference type="PROSITE" id="PS51504">
    <property type="entry name" value="H15"/>
    <property type="match status" value="1"/>
</dbReference>
<dbReference type="GO" id="GO:0045910">
    <property type="term" value="P:negative regulation of DNA recombination"/>
    <property type="evidence" value="ECO:0007669"/>
    <property type="project" value="TreeGrafter"/>
</dbReference>
<dbReference type="SUPFAM" id="SSF46785">
    <property type="entry name" value="Winged helix' DNA-binding domain"/>
    <property type="match status" value="1"/>
</dbReference>
<proteinExistence type="predicted"/>
<dbReference type="Gene3D" id="1.10.10.10">
    <property type="entry name" value="Winged helix-like DNA-binding domain superfamily/Winged helix DNA-binding domain"/>
    <property type="match status" value="1"/>
</dbReference>
<accession>A0A2G2WX55</accession>
<evidence type="ECO:0000256" key="1">
    <source>
        <dbReference type="ARBA" id="ARBA00004123"/>
    </source>
</evidence>
<dbReference type="AlphaFoldDB" id="A0A2G2WX55"/>
<dbReference type="GO" id="GO:0000786">
    <property type="term" value="C:nucleosome"/>
    <property type="evidence" value="ECO:0007669"/>
    <property type="project" value="InterPro"/>
</dbReference>
<evidence type="ECO:0000259" key="5">
    <source>
        <dbReference type="PROSITE" id="PS51504"/>
    </source>
</evidence>
<dbReference type="PANTHER" id="PTHR11467">
    <property type="entry name" value="HISTONE H1"/>
    <property type="match status" value="1"/>
</dbReference>
<feature type="domain" description="H15" evidence="5">
    <location>
        <begin position="44"/>
        <end position="114"/>
    </location>
</feature>
<dbReference type="GO" id="GO:0031492">
    <property type="term" value="F:nucleosomal DNA binding"/>
    <property type="evidence" value="ECO:0007669"/>
    <property type="project" value="TreeGrafter"/>
</dbReference>
<evidence type="ECO:0000313" key="7">
    <source>
        <dbReference type="Proteomes" id="UP000224567"/>
    </source>
</evidence>
<dbReference type="OrthoDB" id="1110759at2759"/>
<evidence type="ECO:0000256" key="2">
    <source>
        <dbReference type="ARBA" id="ARBA00023125"/>
    </source>
</evidence>
<dbReference type="GO" id="GO:0030261">
    <property type="term" value="P:chromosome condensation"/>
    <property type="evidence" value="ECO:0007669"/>
    <property type="project" value="TreeGrafter"/>
</dbReference>
<organism evidence="6 7">
    <name type="scientific">Capsicum baccatum</name>
    <name type="common">Peruvian pepper</name>
    <dbReference type="NCBI Taxonomy" id="33114"/>
    <lineage>
        <taxon>Eukaryota</taxon>
        <taxon>Viridiplantae</taxon>
        <taxon>Streptophyta</taxon>
        <taxon>Embryophyta</taxon>
        <taxon>Tracheophyta</taxon>
        <taxon>Spermatophyta</taxon>
        <taxon>Magnoliopsida</taxon>
        <taxon>eudicotyledons</taxon>
        <taxon>Gunneridae</taxon>
        <taxon>Pentapetalae</taxon>
        <taxon>asterids</taxon>
        <taxon>lamiids</taxon>
        <taxon>Solanales</taxon>
        <taxon>Solanaceae</taxon>
        <taxon>Solanoideae</taxon>
        <taxon>Capsiceae</taxon>
        <taxon>Capsicum</taxon>
    </lineage>
</organism>
<dbReference type="GO" id="GO:0003690">
    <property type="term" value="F:double-stranded DNA binding"/>
    <property type="evidence" value="ECO:0007669"/>
    <property type="project" value="TreeGrafter"/>
</dbReference>
<dbReference type="GO" id="GO:0006334">
    <property type="term" value="P:nucleosome assembly"/>
    <property type="evidence" value="ECO:0007669"/>
    <property type="project" value="InterPro"/>
</dbReference>
<evidence type="ECO:0000313" key="6">
    <source>
        <dbReference type="EMBL" id="PHT49805.1"/>
    </source>
</evidence>
<dbReference type="Pfam" id="PF00538">
    <property type="entry name" value="Linker_histone"/>
    <property type="match status" value="1"/>
</dbReference>
<dbReference type="PANTHER" id="PTHR11467:SF109">
    <property type="entry name" value="H15 DOMAIN-CONTAINING PROTEIN"/>
    <property type="match status" value="1"/>
</dbReference>
<evidence type="ECO:0000256" key="3">
    <source>
        <dbReference type="ARBA" id="ARBA00023242"/>
    </source>
</evidence>
<keyword evidence="7" id="KW-1185">Reference proteome</keyword>
<protein>
    <recommendedName>
        <fullName evidence="5">H15 domain-containing protein</fullName>
    </recommendedName>
</protein>
<dbReference type="EMBL" id="MLFT02000004">
    <property type="protein sequence ID" value="PHT49805.1"/>
    <property type="molecule type" value="Genomic_DNA"/>
</dbReference>
<dbReference type="GO" id="GO:0005730">
    <property type="term" value="C:nucleolus"/>
    <property type="evidence" value="ECO:0007669"/>
    <property type="project" value="TreeGrafter"/>
</dbReference>
<dbReference type="InterPro" id="IPR036390">
    <property type="entry name" value="WH_DNA-bd_sf"/>
</dbReference>
<name>A0A2G2WX55_CAPBA</name>
<reference evidence="7" key="2">
    <citation type="journal article" date="2017" name="J. Anim. Genet.">
        <title>Multiple reference genome sequences of hot pepper reveal the massive evolution of plant disease resistance genes by retroduplication.</title>
        <authorList>
            <person name="Kim S."/>
            <person name="Park J."/>
            <person name="Yeom S.-I."/>
            <person name="Kim Y.-M."/>
            <person name="Seo E."/>
            <person name="Kim K.-T."/>
            <person name="Kim M.-S."/>
            <person name="Lee J.M."/>
            <person name="Cheong K."/>
            <person name="Shin H.-S."/>
            <person name="Kim S.-B."/>
            <person name="Han K."/>
            <person name="Lee J."/>
            <person name="Park M."/>
            <person name="Lee H.-A."/>
            <person name="Lee H.-Y."/>
            <person name="Lee Y."/>
            <person name="Oh S."/>
            <person name="Lee J.H."/>
            <person name="Choi E."/>
            <person name="Choi E."/>
            <person name="Lee S.E."/>
            <person name="Jeon J."/>
            <person name="Kim H."/>
            <person name="Choi G."/>
            <person name="Song H."/>
            <person name="Lee J."/>
            <person name="Lee S.-C."/>
            <person name="Kwon J.-K."/>
            <person name="Lee H.-Y."/>
            <person name="Koo N."/>
            <person name="Hong Y."/>
            <person name="Kim R.W."/>
            <person name="Kang W.-H."/>
            <person name="Huh J.H."/>
            <person name="Kang B.-C."/>
            <person name="Yang T.-J."/>
            <person name="Lee Y.-H."/>
            <person name="Bennetzen J.L."/>
            <person name="Choi D."/>
        </authorList>
    </citation>
    <scope>NUCLEOTIDE SEQUENCE [LARGE SCALE GENOMIC DNA]</scope>
    <source>
        <strain evidence="7">cv. PBC81</strain>
    </source>
</reference>
<dbReference type="SMART" id="SM00526">
    <property type="entry name" value="H15"/>
    <property type="match status" value="1"/>
</dbReference>
<feature type="region of interest" description="Disordered" evidence="4">
    <location>
        <begin position="130"/>
        <end position="171"/>
    </location>
</feature>
<comment type="subcellular location">
    <subcellularLocation>
        <location evidence="1">Nucleus</location>
    </subcellularLocation>
</comment>
<comment type="caution">
    <text evidence="6">The sequence shown here is derived from an EMBL/GenBank/DDBJ whole genome shotgun (WGS) entry which is preliminary data.</text>
</comment>